<dbReference type="eggNOG" id="ENOG502Z92R">
    <property type="taxonomic scope" value="Bacteria"/>
</dbReference>
<accession>A8GGR2</accession>
<dbReference type="HOGENOM" id="CLU_477156_0_0_6"/>
<dbReference type="KEGG" id="spe:Spro_3204"/>
<gene>
    <name evidence="2" type="ordered locus">Spro_3204</name>
</gene>
<keyword evidence="1" id="KW-0175">Coiled coil</keyword>
<feature type="coiled-coil region" evidence="1">
    <location>
        <begin position="297"/>
        <end position="324"/>
    </location>
</feature>
<name>A8GGR2_SERP5</name>
<evidence type="ECO:0000313" key="2">
    <source>
        <dbReference type="EMBL" id="ABV42302.1"/>
    </source>
</evidence>
<organism evidence="2">
    <name type="scientific">Serratia proteamaculans (strain 568)</name>
    <dbReference type="NCBI Taxonomy" id="399741"/>
    <lineage>
        <taxon>Bacteria</taxon>
        <taxon>Pseudomonadati</taxon>
        <taxon>Pseudomonadota</taxon>
        <taxon>Gammaproteobacteria</taxon>
        <taxon>Enterobacterales</taxon>
        <taxon>Yersiniaceae</taxon>
        <taxon>Serratia</taxon>
    </lineage>
</organism>
<dbReference type="EMBL" id="CP000826">
    <property type="protein sequence ID" value="ABV42302.1"/>
    <property type="molecule type" value="Genomic_DNA"/>
</dbReference>
<protein>
    <submittedName>
        <fullName evidence="2">Uncharacterized protein</fullName>
    </submittedName>
</protein>
<proteinExistence type="predicted"/>
<reference evidence="2" key="1">
    <citation type="submission" date="2007-09" db="EMBL/GenBank/DDBJ databases">
        <title>Complete sequence of chromosome of Serratia proteamaculans 568.</title>
        <authorList>
            <consortium name="US DOE Joint Genome Institute"/>
            <person name="Copeland A."/>
            <person name="Lucas S."/>
            <person name="Lapidus A."/>
            <person name="Barry K."/>
            <person name="Glavina del Rio T."/>
            <person name="Dalin E."/>
            <person name="Tice H."/>
            <person name="Pitluck S."/>
            <person name="Chain P."/>
            <person name="Malfatti S."/>
            <person name="Shin M."/>
            <person name="Vergez L."/>
            <person name="Schmutz J."/>
            <person name="Larimer F."/>
            <person name="Land M."/>
            <person name="Hauser L."/>
            <person name="Kyrpides N."/>
            <person name="Kim E."/>
            <person name="Taghavi S."/>
            <person name="Newman L."/>
            <person name="Vangronsveld J."/>
            <person name="van der Lelie D."/>
            <person name="Richardson P."/>
        </authorList>
    </citation>
    <scope>NUCLEOTIDE SEQUENCE [LARGE SCALE GENOMIC DNA]</scope>
    <source>
        <strain evidence="2">568</strain>
    </source>
</reference>
<evidence type="ECO:0000256" key="1">
    <source>
        <dbReference type="SAM" id="Coils"/>
    </source>
</evidence>
<dbReference type="AlphaFoldDB" id="A8GGR2"/>
<sequence>MLFPKKNDTFNENLIWMFMMNPENKPLIYLLNTSKTVEKALSPVFNVSHCWMNGCNTYEASTYRPLEIPYSSELPSNLHEAEIVVIDTGLRESFIKGHSSIKVIYRHTPSVVDLFPLDMKTALTNIFSTEKFQLLFIFCESNNDEAYTLLNEAGQHHQYQTNTYCFPKHYAPSPSRRVGNRMKVVEGEKGIEIKQCLEKYLPQSDYNFVFQVYRGERSLDLPLLVNEAGECVAFLRKMGSKVVFFFPEIYDKAGLLLELFNNVLPDIDFCSEIFPNHGSFKWINDFSYISLDERNKLIDIDNEIKRHEETLSSLKEEYERVHSKDENVKLRAMLKETGDDLVSAVKWFLEYIGFTSVVDPDKDVDVDAGEVFEEDLNFEHNGVHFLLEVKGIGGTSTDAQCAQISKIALRRKKANPRNTYKAVYIVNHRRYKAPKDREVIPFNDNQIEDAEMAQRGMTFTYELFNIYYMIEAGVISKEEARDAFKQEGLINFRQSLHKLDFNHCYKGALVYSLVIPEGGSFTITKADKIAIQDNENHWHRLSIESLQIDRVDHEEVRNGKVGIKVDRLVSGARDYYVVKA</sequence>